<evidence type="ECO:0000256" key="3">
    <source>
        <dbReference type="ARBA" id="ARBA00023163"/>
    </source>
</evidence>
<dbReference type="Pfam" id="PF12833">
    <property type="entry name" value="HTH_18"/>
    <property type="match status" value="1"/>
</dbReference>
<dbReference type="Proteomes" id="UP000487221">
    <property type="component" value="Unassembled WGS sequence"/>
</dbReference>
<dbReference type="SUPFAM" id="SSF51215">
    <property type="entry name" value="Regulatory protein AraC"/>
    <property type="match status" value="1"/>
</dbReference>
<dbReference type="EMBL" id="WCTY01000004">
    <property type="protein sequence ID" value="KAB4187062.1"/>
    <property type="molecule type" value="Genomic_DNA"/>
</dbReference>
<dbReference type="AlphaFoldDB" id="A0A1Y3V8M5"/>
<dbReference type="InterPro" id="IPR037923">
    <property type="entry name" value="HTH-like"/>
</dbReference>
<dbReference type="Gene3D" id="1.10.10.60">
    <property type="entry name" value="Homeodomain-like"/>
    <property type="match status" value="2"/>
</dbReference>
<accession>A0A1Y3V8M5</accession>
<proteinExistence type="predicted"/>
<dbReference type="EMBL" id="NFHS01000003">
    <property type="protein sequence ID" value="OUN55728.1"/>
    <property type="molecule type" value="Genomic_DNA"/>
</dbReference>
<reference evidence="6" key="2">
    <citation type="journal article" date="2018" name="BMC Genomics">
        <title>Whole genome sequencing and function prediction of 133 gut anaerobes isolated from chicken caecum in pure cultures.</title>
        <authorList>
            <person name="Medvecky M."/>
            <person name="Cejkova D."/>
            <person name="Polansky O."/>
            <person name="Karasova D."/>
            <person name="Kubasova T."/>
            <person name="Cizek A."/>
            <person name="Rychlik I."/>
        </authorList>
    </citation>
    <scope>NUCLEOTIDE SEQUENCE</scope>
    <source>
        <strain evidence="6">An67</strain>
    </source>
</reference>
<keyword evidence="2" id="KW-0238">DNA-binding</keyword>
<dbReference type="Gene3D" id="2.60.120.280">
    <property type="entry name" value="Regulatory protein AraC"/>
    <property type="match status" value="1"/>
</dbReference>
<evidence type="ECO:0000256" key="1">
    <source>
        <dbReference type="ARBA" id="ARBA00023015"/>
    </source>
</evidence>
<dbReference type="RefSeq" id="WP_087332599.1">
    <property type="nucleotide sequence ID" value="NZ_NFHS01000003.1"/>
</dbReference>
<reference evidence="7" key="1">
    <citation type="submission" date="2017-04" db="EMBL/GenBank/DDBJ databases">
        <title>Function of individual gut microbiota members based on whole genome sequencing of pure cultures obtained from chicken caecum.</title>
        <authorList>
            <person name="Medvecky M."/>
            <person name="Cejkova D."/>
            <person name="Polansky O."/>
            <person name="Karasova D."/>
            <person name="Kubasova T."/>
            <person name="Cizek A."/>
            <person name="Rychlik I."/>
        </authorList>
    </citation>
    <scope>NUCLEOTIDE SEQUENCE [LARGE SCALE GENOMIC DNA]</scope>
    <source>
        <strain evidence="7">An67</strain>
    </source>
</reference>
<comment type="caution">
    <text evidence="6">The sequence shown here is derived from an EMBL/GenBank/DDBJ whole genome shotgun (WGS) entry which is preliminary data.</text>
</comment>
<dbReference type="InterPro" id="IPR003313">
    <property type="entry name" value="AraC-bd"/>
</dbReference>
<dbReference type="SMART" id="SM00342">
    <property type="entry name" value="HTH_ARAC"/>
    <property type="match status" value="1"/>
</dbReference>
<organism evidence="6 7">
    <name type="scientific">Bacteroides uniformis</name>
    <dbReference type="NCBI Taxonomy" id="820"/>
    <lineage>
        <taxon>Bacteria</taxon>
        <taxon>Pseudomonadati</taxon>
        <taxon>Bacteroidota</taxon>
        <taxon>Bacteroidia</taxon>
        <taxon>Bacteroidales</taxon>
        <taxon>Bacteroidaceae</taxon>
        <taxon>Bacteroides</taxon>
    </lineage>
</organism>
<dbReference type="CDD" id="cd06986">
    <property type="entry name" value="cupin_MmsR-like_N"/>
    <property type="match status" value="1"/>
</dbReference>
<dbReference type="InterPro" id="IPR009057">
    <property type="entry name" value="Homeodomain-like_sf"/>
</dbReference>
<evidence type="ECO:0000313" key="8">
    <source>
        <dbReference type="Proteomes" id="UP000487221"/>
    </source>
</evidence>
<dbReference type="SUPFAM" id="SSF46689">
    <property type="entry name" value="Homeodomain-like"/>
    <property type="match status" value="2"/>
</dbReference>
<dbReference type="PROSITE" id="PS00041">
    <property type="entry name" value="HTH_ARAC_FAMILY_1"/>
    <property type="match status" value="1"/>
</dbReference>
<feature type="domain" description="HTH araC/xylS-type" evidence="4">
    <location>
        <begin position="207"/>
        <end position="305"/>
    </location>
</feature>
<dbReference type="PANTHER" id="PTHR43280:SF30">
    <property type="entry name" value="MMSAB OPERON REGULATORY PROTEIN"/>
    <property type="match status" value="1"/>
</dbReference>
<dbReference type="GO" id="GO:0003700">
    <property type="term" value="F:DNA-binding transcription factor activity"/>
    <property type="evidence" value="ECO:0007669"/>
    <property type="project" value="InterPro"/>
</dbReference>
<protein>
    <submittedName>
        <fullName evidence="5">AraC family transcriptional regulator</fullName>
    </submittedName>
</protein>
<dbReference type="PROSITE" id="PS01124">
    <property type="entry name" value="HTH_ARAC_FAMILY_2"/>
    <property type="match status" value="1"/>
</dbReference>
<evidence type="ECO:0000259" key="4">
    <source>
        <dbReference type="PROSITE" id="PS01124"/>
    </source>
</evidence>
<evidence type="ECO:0000313" key="5">
    <source>
        <dbReference type="EMBL" id="KAB4187062.1"/>
    </source>
</evidence>
<reference evidence="5 8" key="3">
    <citation type="journal article" date="2019" name="Nat. Med.">
        <title>A library of human gut bacterial isolates paired with longitudinal multiomics data enables mechanistic microbiome research.</title>
        <authorList>
            <person name="Poyet M."/>
            <person name="Groussin M."/>
            <person name="Gibbons S.M."/>
            <person name="Avila-Pacheco J."/>
            <person name="Jiang X."/>
            <person name="Kearney S.M."/>
            <person name="Perrotta A.R."/>
            <person name="Berdy B."/>
            <person name="Zhao S."/>
            <person name="Lieberman T.D."/>
            <person name="Swanson P.K."/>
            <person name="Smith M."/>
            <person name="Roesemann S."/>
            <person name="Alexander J.E."/>
            <person name="Rich S.A."/>
            <person name="Livny J."/>
            <person name="Vlamakis H."/>
            <person name="Clish C."/>
            <person name="Bullock K."/>
            <person name="Deik A."/>
            <person name="Scott J."/>
            <person name="Pierce K.A."/>
            <person name="Xavier R.J."/>
            <person name="Alm E.J."/>
        </authorList>
    </citation>
    <scope>NUCLEOTIDE SEQUENCE [LARGE SCALE GENOMIC DNA]</scope>
    <source>
        <strain evidence="5 8">BIOML-A19</strain>
    </source>
</reference>
<evidence type="ECO:0000256" key="2">
    <source>
        <dbReference type="ARBA" id="ARBA00023125"/>
    </source>
</evidence>
<sequence>MKKIKIKEGFTGQRSVELPKAIIDMQENDPLVSTLFVTYIGYYPKAHHHYVDRSIPITHYVLIYCVEGCGHYRVRNHDYTVKKNQYFILPANEQHIYYSDETNPWTIYWIHFSGALAPYYAEGAISPQSILPGLTSRINHRNEIFEEIFACLSQNEFSPDALKFSSSAFFYYLASMRFLKEYRASLGIDLHPSCKRTATLSPDEVVRLAQRYMGENIERHLDITAIADYIGYSTIHFTRTFKKITGETPLTAFNRMKVNYACHLLQTTDLQMNQICHKIGIDDSLYFSRLFKKFKNVSPSHFRNSHSGNNKSHFRE</sequence>
<dbReference type="InterPro" id="IPR018062">
    <property type="entry name" value="HTH_AraC-typ_CS"/>
</dbReference>
<dbReference type="GO" id="GO:0043565">
    <property type="term" value="F:sequence-specific DNA binding"/>
    <property type="evidence" value="ECO:0007669"/>
    <property type="project" value="InterPro"/>
</dbReference>
<evidence type="ECO:0000313" key="7">
    <source>
        <dbReference type="Proteomes" id="UP000196329"/>
    </source>
</evidence>
<gene>
    <name evidence="6" type="ORF">B5G17_08560</name>
    <name evidence="5" type="ORF">GAQ44_03195</name>
</gene>
<dbReference type="PANTHER" id="PTHR43280">
    <property type="entry name" value="ARAC-FAMILY TRANSCRIPTIONAL REGULATOR"/>
    <property type="match status" value="1"/>
</dbReference>
<name>A0A1Y3V8M5_BACUN</name>
<dbReference type="Proteomes" id="UP000196329">
    <property type="component" value="Unassembled WGS sequence"/>
</dbReference>
<dbReference type="Pfam" id="PF02311">
    <property type="entry name" value="AraC_binding"/>
    <property type="match status" value="1"/>
</dbReference>
<dbReference type="InterPro" id="IPR018060">
    <property type="entry name" value="HTH_AraC"/>
</dbReference>
<keyword evidence="1" id="KW-0805">Transcription regulation</keyword>
<keyword evidence="3" id="KW-0804">Transcription</keyword>
<evidence type="ECO:0000313" key="6">
    <source>
        <dbReference type="EMBL" id="OUN55728.1"/>
    </source>
</evidence>